<feature type="transmembrane region" description="Helical" evidence="1">
    <location>
        <begin position="88"/>
        <end position="108"/>
    </location>
</feature>
<evidence type="ECO:0000256" key="1">
    <source>
        <dbReference type="SAM" id="Phobius"/>
    </source>
</evidence>
<proteinExistence type="predicted"/>
<keyword evidence="1" id="KW-1133">Transmembrane helix</keyword>
<keyword evidence="3" id="KW-1185">Reference proteome</keyword>
<dbReference type="EMBL" id="JAROAS010000016">
    <property type="protein sequence ID" value="MED4128255.1"/>
    <property type="molecule type" value="Genomic_DNA"/>
</dbReference>
<reference evidence="2 3" key="1">
    <citation type="submission" date="2023-03" db="EMBL/GenBank/DDBJ databases">
        <title>Bacillus Genome Sequencing.</title>
        <authorList>
            <person name="Dunlap C."/>
        </authorList>
    </citation>
    <scope>NUCLEOTIDE SEQUENCE [LARGE SCALE GENOMIC DNA]</scope>
    <source>
        <strain evidence="2 3">B-4107</strain>
    </source>
</reference>
<gene>
    <name evidence="2" type="ORF">P5F74_08960</name>
</gene>
<accession>A0ABU6NJK0</accession>
<feature type="transmembrane region" description="Helical" evidence="1">
    <location>
        <begin position="30"/>
        <end position="52"/>
    </location>
</feature>
<dbReference type="RefSeq" id="WP_328237041.1">
    <property type="nucleotide sequence ID" value="NZ_JAROAS010000016.1"/>
</dbReference>
<evidence type="ECO:0008006" key="4">
    <source>
        <dbReference type="Google" id="ProtNLM"/>
    </source>
</evidence>
<evidence type="ECO:0000313" key="3">
    <source>
        <dbReference type="Proteomes" id="UP001341820"/>
    </source>
</evidence>
<dbReference type="Proteomes" id="UP001341820">
    <property type="component" value="Unassembled WGS sequence"/>
</dbReference>
<organism evidence="2 3">
    <name type="scientific">Shouchella miscanthi</name>
    <dbReference type="NCBI Taxonomy" id="2598861"/>
    <lineage>
        <taxon>Bacteria</taxon>
        <taxon>Bacillati</taxon>
        <taxon>Bacillota</taxon>
        <taxon>Bacilli</taxon>
        <taxon>Bacillales</taxon>
        <taxon>Bacillaceae</taxon>
        <taxon>Shouchella</taxon>
    </lineage>
</organism>
<comment type="caution">
    <text evidence="2">The sequence shown here is derived from an EMBL/GenBank/DDBJ whole genome shotgun (WGS) entry which is preliminary data.</text>
</comment>
<evidence type="ECO:0000313" key="2">
    <source>
        <dbReference type="EMBL" id="MED4128255.1"/>
    </source>
</evidence>
<sequence>MKATIVVALIYITISMLLVTFDFLGRGLQLSLALFTGLAFFTALLSCVKLLIRQEKKMEKVAEANLDEAAATIEKKPFNITIGLGEKFGYVLVAFIFGGWFFASFLPQANGMEAYKIMEWRTYMPIFAIVTCVVLFFYFRIVNKTRTQE</sequence>
<keyword evidence="1" id="KW-0812">Transmembrane</keyword>
<name>A0ABU6NJK0_9BACI</name>
<keyword evidence="1" id="KW-0472">Membrane</keyword>
<feature type="transmembrane region" description="Helical" evidence="1">
    <location>
        <begin position="5"/>
        <end position="24"/>
    </location>
</feature>
<feature type="transmembrane region" description="Helical" evidence="1">
    <location>
        <begin position="120"/>
        <end position="139"/>
    </location>
</feature>
<protein>
    <recommendedName>
        <fullName evidence="4">DUF3278 domain-containing protein</fullName>
    </recommendedName>
</protein>